<evidence type="ECO:0000313" key="1">
    <source>
        <dbReference type="EMBL" id="MBD2867692.1"/>
    </source>
</evidence>
<comment type="caution">
    <text evidence="1">The sequence shown here is derived from an EMBL/GenBank/DDBJ whole genome shotgun (WGS) entry which is preliminary data.</text>
</comment>
<reference evidence="1" key="1">
    <citation type="submission" date="2020-09" db="EMBL/GenBank/DDBJ databases">
        <title>A novel bacterium of genus Paenibacillus, isolated from South China Sea.</title>
        <authorList>
            <person name="Huang H."/>
            <person name="Mo K."/>
            <person name="Hu Y."/>
        </authorList>
    </citation>
    <scope>NUCLEOTIDE SEQUENCE</scope>
    <source>
        <strain evidence="1">IB182493</strain>
    </source>
</reference>
<name>A0A927H4S4_9BACL</name>
<dbReference type="RefSeq" id="WP_190858429.1">
    <property type="nucleotide sequence ID" value="NZ_JACXIY010000003.1"/>
</dbReference>
<proteinExistence type="predicted"/>
<sequence length="110" mass="11622">MRNVSKQEVRKLIGKSIYAVREDGSIVTGKLVRVHDDKLIVAPLVEDNGKLVQTRAILPLVLFDLLAIGTLPLWGGGYGGGFGGGYGPGPGYGGCGCQPYGYGKGYNGFY</sequence>
<dbReference type="Proteomes" id="UP000632125">
    <property type="component" value="Unassembled WGS sequence"/>
</dbReference>
<protein>
    <recommendedName>
        <fullName evidence="3">50S ribosomal protein L33</fullName>
    </recommendedName>
</protein>
<dbReference type="AlphaFoldDB" id="A0A927H4S4"/>
<organism evidence="1 2">
    <name type="scientific">Paenibacillus arenilitoris</name>
    <dbReference type="NCBI Taxonomy" id="2772299"/>
    <lineage>
        <taxon>Bacteria</taxon>
        <taxon>Bacillati</taxon>
        <taxon>Bacillota</taxon>
        <taxon>Bacilli</taxon>
        <taxon>Bacillales</taxon>
        <taxon>Paenibacillaceae</taxon>
        <taxon>Paenibacillus</taxon>
    </lineage>
</organism>
<gene>
    <name evidence="1" type="ORF">IDH41_03815</name>
</gene>
<evidence type="ECO:0008006" key="3">
    <source>
        <dbReference type="Google" id="ProtNLM"/>
    </source>
</evidence>
<keyword evidence="2" id="KW-1185">Reference proteome</keyword>
<evidence type="ECO:0000313" key="2">
    <source>
        <dbReference type="Proteomes" id="UP000632125"/>
    </source>
</evidence>
<accession>A0A927H4S4</accession>
<dbReference type="EMBL" id="JACXIY010000003">
    <property type="protein sequence ID" value="MBD2867692.1"/>
    <property type="molecule type" value="Genomic_DNA"/>
</dbReference>